<organism evidence="1">
    <name type="scientific">marine sediment metagenome</name>
    <dbReference type="NCBI Taxonomy" id="412755"/>
    <lineage>
        <taxon>unclassified sequences</taxon>
        <taxon>metagenomes</taxon>
        <taxon>ecological metagenomes</taxon>
    </lineage>
</organism>
<gene>
    <name evidence="1" type="ORF">LCGC14_0196360</name>
</gene>
<reference evidence="1" key="1">
    <citation type="journal article" date="2015" name="Nature">
        <title>Complex archaea that bridge the gap between prokaryotes and eukaryotes.</title>
        <authorList>
            <person name="Spang A."/>
            <person name="Saw J.H."/>
            <person name="Jorgensen S.L."/>
            <person name="Zaremba-Niedzwiedzka K."/>
            <person name="Martijn J."/>
            <person name="Lind A.E."/>
            <person name="van Eijk R."/>
            <person name="Schleper C."/>
            <person name="Guy L."/>
            <person name="Ettema T.J."/>
        </authorList>
    </citation>
    <scope>NUCLEOTIDE SEQUENCE</scope>
</reference>
<comment type="caution">
    <text evidence="1">The sequence shown here is derived from an EMBL/GenBank/DDBJ whole genome shotgun (WGS) entry which is preliminary data.</text>
</comment>
<proteinExistence type="predicted"/>
<name>A0A0F9XNM2_9ZZZZ</name>
<protein>
    <submittedName>
        <fullName evidence="1">Uncharacterized protein</fullName>
    </submittedName>
</protein>
<dbReference type="AlphaFoldDB" id="A0A0F9XNM2"/>
<dbReference type="EMBL" id="LAZR01000084">
    <property type="protein sequence ID" value="KKN93803.1"/>
    <property type="molecule type" value="Genomic_DNA"/>
</dbReference>
<accession>A0A0F9XNM2</accession>
<evidence type="ECO:0000313" key="1">
    <source>
        <dbReference type="EMBL" id="KKN93803.1"/>
    </source>
</evidence>
<sequence length="161" mass="19770">MPDDMNNCGSCQNLTFFISACFHCEAKICRECYRNNHGDNCLYNQYKQKTIQTEKEKEKWRPLTEEELVTYERNRKSQINYTENMIENDKLDIEKYYRWIKKDKELMKKIPKRIKARKRAIEKKRKRLEYSEKSLEHHKKPIDYKKLEIADDGYITKYKHE</sequence>